<feature type="transmembrane region" description="Helical" evidence="5">
    <location>
        <begin position="575"/>
        <end position="598"/>
    </location>
</feature>
<dbReference type="EMBL" id="QXFT01001706">
    <property type="protein sequence ID" value="KAE9312146.1"/>
    <property type="molecule type" value="Genomic_DNA"/>
</dbReference>
<feature type="transmembrane region" description="Helical" evidence="5">
    <location>
        <begin position="234"/>
        <end position="256"/>
    </location>
</feature>
<dbReference type="PANTHER" id="PTHR11040">
    <property type="entry name" value="ZINC/IRON TRANSPORTER"/>
    <property type="match status" value="1"/>
</dbReference>
<feature type="transmembrane region" description="Helical" evidence="5">
    <location>
        <begin position="452"/>
        <end position="472"/>
    </location>
</feature>
<reference evidence="6 7" key="1">
    <citation type="submission" date="2018-08" db="EMBL/GenBank/DDBJ databases">
        <title>Genomic investigation of the strawberry pathogen Phytophthora fragariae indicates pathogenicity is determined by transcriptional variation in three key races.</title>
        <authorList>
            <person name="Adams T.M."/>
            <person name="Armitage A.D."/>
            <person name="Sobczyk M.K."/>
            <person name="Bates H.J."/>
            <person name="Dunwell J.M."/>
            <person name="Nellist C.F."/>
            <person name="Harrison R.J."/>
        </authorList>
    </citation>
    <scope>NUCLEOTIDE SEQUENCE [LARGE SCALE GENOMIC DNA]</scope>
    <source>
        <strain evidence="6 7">SCRP333</strain>
    </source>
</reference>
<keyword evidence="7" id="KW-1185">Reference proteome</keyword>
<feature type="transmembrane region" description="Helical" evidence="5">
    <location>
        <begin position="200"/>
        <end position="227"/>
    </location>
</feature>
<sequence length="600" mass="63321">MAIEETMDVAAALQINLGASLGTLLGGFIVFSPFLLRVVNPRAMAVWLSFAGGLTLFQSLVVLFPNSLLEFTDAFSSDESRGRDDDTIMGQAWLTTTGCFGVGIVLNYCLDLLVKQLTPGQRQSLFARMHAGDTFPASLEIGIPELKSPIDLMQSRHFLKVDESTKEKLQRLGVLNVIAISIHNMPGGVATMVASSEHTFIGLALAIGVGLHNIAEGIALATPVYFATGSKWKGVMWCVVASIAQHLGGFLAFGILGKDADNFSQGMLYGLVSDMAIQEESQLDLTPTFGLNALAALATVLGGCVIFSNKLLQLASPMFMAVLLSVSGGITLFQALVVLFANSFNEFDDAFAANDSGSGSTTDDEDKGTAWLAATGCFGGGILVSYLVDFIVHKLTPGQNMNGTARMQPERLSFEDGPVEVKPPVELVPSQGSDVFIKMDEAAKEKLQRMGVLSAIAVGIHNIPEGMATFVASSEHAWIGLSLAIGVALHNVAEGIAVAAPIYFATGSTCRGLLWCFLSAVAQHIGGLIAFAALGMNADNETQGALYGLCAGMLAGIAMKEIIPTAYMYANGRMHLVSAGTLGGMFLMAVGLIFFKYIGV</sequence>
<evidence type="ECO:0000256" key="2">
    <source>
        <dbReference type="ARBA" id="ARBA00022692"/>
    </source>
</evidence>
<evidence type="ECO:0000313" key="7">
    <source>
        <dbReference type="Proteomes" id="UP000434957"/>
    </source>
</evidence>
<evidence type="ECO:0000256" key="1">
    <source>
        <dbReference type="ARBA" id="ARBA00004141"/>
    </source>
</evidence>
<feature type="transmembrane region" description="Helical" evidence="5">
    <location>
        <begin position="545"/>
        <end position="563"/>
    </location>
</feature>
<accession>A0A6A4DU41</accession>
<proteinExistence type="predicted"/>
<feature type="transmembrane region" description="Helical" evidence="5">
    <location>
        <begin position="319"/>
        <end position="341"/>
    </location>
</feature>
<evidence type="ECO:0000256" key="5">
    <source>
        <dbReference type="SAM" id="Phobius"/>
    </source>
</evidence>
<feature type="transmembrane region" description="Helical" evidence="5">
    <location>
        <begin position="512"/>
        <end position="533"/>
    </location>
</feature>
<feature type="transmembrane region" description="Helical" evidence="5">
    <location>
        <begin position="289"/>
        <end position="307"/>
    </location>
</feature>
<keyword evidence="2 5" id="KW-0812">Transmembrane</keyword>
<evidence type="ECO:0000313" key="6">
    <source>
        <dbReference type="EMBL" id="KAE9312146.1"/>
    </source>
</evidence>
<comment type="subcellular location">
    <subcellularLocation>
        <location evidence="1">Membrane</location>
        <topology evidence="1">Multi-pass membrane protein</topology>
    </subcellularLocation>
</comment>
<organism evidence="6 7">
    <name type="scientific">Phytophthora rubi</name>
    <dbReference type="NCBI Taxonomy" id="129364"/>
    <lineage>
        <taxon>Eukaryota</taxon>
        <taxon>Sar</taxon>
        <taxon>Stramenopiles</taxon>
        <taxon>Oomycota</taxon>
        <taxon>Peronosporomycetes</taxon>
        <taxon>Peronosporales</taxon>
        <taxon>Peronosporaceae</taxon>
        <taxon>Phytophthora</taxon>
    </lineage>
</organism>
<evidence type="ECO:0000256" key="4">
    <source>
        <dbReference type="ARBA" id="ARBA00023136"/>
    </source>
</evidence>
<dbReference type="AlphaFoldDB" id="A0A6A4DU41"/>
<dbReference type="InterPro" id="IPR003689">
    <property type="entry name" value="ZIP"/>
</dbReference>
<comment type="caution">
    <text evidence="6">The sequence shown here is derived from an EMBL/GenBank/DDBJ whole genome shotgun (WGS) entry which is preliminary data.</text>
</comment>
<evidence type="ECO:0000256" key="3">
    <source>
        <dbReference type="ARBA" id="ARBA00022989"/>
    </source>
</evidence>
<feature type="transmembrane region" description="Helical" evidence="5">
    <location>
        <begin position="43"/>
        <end position="64"/>
    </location>
</feature>
<gene>
    <name evidence="6" type="ORF">PR003_g19837</name>
</gene>
<dbReference type="PANTHER" id="PTHR11040:SF205">
    <property type="entry name" value="ZINC TRANSPORTER ZUPT"/>
    <property type="match status" value="1"/>
</dbReference>
<evidence type="ECO:0008006" key="8">
    <source>
        <dbReference type="Google" id="ProtNLM"/>
    </source>
</evidence>
<feature type="transmembrane region" description="Helical" evidence="5">
    <location>
        <begin position="92"/>
        <end position="114"/>
    </location>
</feature>
<protein>
    <recommendedName>
        <fullName evidence="8">Zinc transporter</fullName>
    </recommendedName>
</protein>
<feature type="transmembrane region" description="Helical" evidence="5">
    <location>
        <begin position="174"/>
        <end position="194"/>
    </location>
</feature>
<dbReference type="Proteomes" id="UP000434957">
    <property type="component" value="Unassembled WGS sequence"/>
</dbReference>
<dbReference type="GO" id="GO:0005385">
    <property type="term" value="F:zinc ion transmembrane transporter activity"/>
    <property type="evidence" value="ECO:0007669"/>
    <property type="project" value="TreeGrafter"/>
</dbReference>
<keyword evidence="3 5" id="KW-1133">Transmembrane helix</keyword>
<name>A0A6A4DU41_9STRA</name>
<feature type="transmembrane region" description="Helical" evidence="5">
    <location>
        <begin position="15"/>
        <end position="36"/>
    </location>
</feature>
<keyword evidence="4 5" id="KW-0472">Membrane</keyword>
<feature type="transmembrane region" description="Helical" evidence="5">
    <location>
        <begin position="478"/>
        <end position="505"/>
    </location>
</feature>
<feature type="transmembrane region" description="Helical" evidence="5">
    <location>
        <begin position="370"/>
        <end position="392"/>
    </location>
</feature>
<dbReference type="GO" id="GO:0016020">
    <property type="term" value="C:membrane"/>
    <property type="evidence" value="ECO:0007669"/>
    <property type="project" value="UniProtKB-SubCell"/>
</dbReference>
<dbReference type="Pfam" id="PF02535">
    <property type="entry name" value="Zip"/>
    <property type="match status" value="2"/>
</dbReference>